<feature type="transmembrane region" description="Helical" evidence="10">
    <location>
        <begin position="175"/>
        <end position="193"/>
    </location>
</feature>
<feature type="transmembrane region" description="Helical" evidence="10">
    <location>
        <begin position="58"/>
        <end position="78"/>
    </location>
</feature>
<reference evidence="11 12" key="1">
    <citation type="submission" date="2021-03" db="EMBL/GenBank/DDBJ databases">
        <title>Genomic and phenotypic characterization of Chloracidobacterium isolates provides evidence for multiple species.</title>
        <authorList>
            <person name="Saini M.K."/>
            <person name="Costas A.M.G."/>
            <person name="Tank M."/>
            <person name="Bryant D.A."/>
        </authorList>
    </citation>
    <scope>NUCLEOTIDE SEQUENCE [LARGE SCALE GENOMIC DNA]</scope>
    <source>
        <strain evidence="11 12">N</strain>
    </source>
</reference>
<keyword evidence="6 10" id="KW-0443">Lipid metabolism</keyword>
<evidence type="ECO:0000256" key="1">
    <source>
        <dbReference type="ARBA" id="ARBA00022475"/>
    </source>
</evidence>
<dbReference type="InterPro" id="IPR003811">
    <property type="entry name" value="G3P_acylTferase_PlsY"/>
</dbReference>
<gene>
    <name evidence="10 11" type="primary">plsY</name>
    <name evidence="11" type="ORF">J8C05_14975</name>
</gene>
<feature type="transmembrane region" description="Helical" evidence="10">
    <location>
        <begin position="90"/>
        <end position="108"/>
    </location>
</feature>
<keyword evidence="3 10" id="KW-0808">Transferase</keyword>
<dbReference type="Pfam" id="PF02660">
    <property type="entry name" value="G3P_acyltransf"/>
    <property type="match status" value="1"/>
</dbReference>
<accession>A0ABX8B3W3</accession>
<comment type="catalytic activity">
    <reaction evidence="10">
        <text>an acyl phosphate + sn-glycerol 3-phosphate = a 1-acyl-sn-glycero-3-phosphate + phosphate</text>
        <dbReference type="Rhea" id="RHEA:34075"/>
        <dbReference type="ChEBI" id="CHEBI:43474"/>
        <dbReference type="ChEBI" id="CHEBI:57597"/>
        <dbReference type="ChEBI" id="CHEBI:57970"/>
        <dbReference type="ChEBI" id="CHEBI:59918"/>
        <dbReference type="EC" id="2.3.1.275"/>
    </reaction>
</comment>
<keyword evidence="12" id="KW-1185">Reference proteome</keyword>
<evidence type="ECO:0000256" key="10">
    <source>
        <dbReference type="HAMAP-Rule" id="MF_01043"/>
    </source>
</evidence>
<comment type="similarity">
    <text evidence="10">Belongs to the PlsY family.</text>
</comment>
<dbReference type="GO" id="GO:0004366">
    <property type="term" value="F:glycerol-3-phosphate O-acyltransferase activity"/>
    <property type="evidence" value="ECO:0007669"/>
    <property type="project" value="UniProtKB-EC"/>
</dbReference>
<name>A0ABX8B3W3_9BACT</name>
<evidence type="ECO:0000313" key="11">
    <source>
        <dbReference type="EMBL" id="QUV95312.1"/>
    </source>
</evidence>
<feature type="transmembrane region" description="Helical" evidence="10">
    <location>
        <begin position="149"/>
        <end position="169"/>
    </location>
</feature>
<sequence>METAPLATWFVALTLAYLIGGLPSGFLIAKAVTGEDVRASGSGSTGATNVVRKAGLAAGLATYVLDVAKGLLALWLATRWFGLSAPTAQGAVGLAAVLGHMFPVYLGFRGGKGVATGVGVFLMLSPWATLLSLGVWVVAFALTRAVSLGSLLGVVALPLGIWSCDGWWAGRPSSVWLPTLVWSVVIGLVIVARHRENLQRLYRGTELTFGETRLRSTPPQGS</sequence>
<keyword evidence="1 10" id="KW-1003">Cell membrane</keyword>
<keyword evidence="9 10" id="KW-1208">Phospholipid metabolism</keyword>
<dbReference type="EC" id="2.3.1.275" evidence="10"/>
<evidence type="ECO:0000256" key="6">
    <source>
        <dbReference type="ARBA" id="ARBA00023098"/>
    </source>
</evidence>
<protein>
    <recommendedName>
        <fullName evidence="10">Glycerol-3-phosphate acyltransferase</fullName>
    </recommendedName>
    <alternativeName>
        <fullName evidence="10">Acyl-PO4 G3P acyltransferase</fullName>
    </alternativeName>
    <alternativeName>
        <fullName evidence="10">Acyl-phosphate--glycerol-3-phosphate acyltransferase</fullName>
    </alternativeName>
    <alternativeName>
        <fullName evidence="10">G3P acyltransferase</fullName>
        <shortName evidence="10">GPAT</shortName>
        <ecNumber evidence="10">2.3.1.275</ecNumber>
    </alternativeName>
    <alternativeName>
        <fullName evidence="10">Lysophosphatidic acid synthase</fullName>
        <shortName evidence="10">LPA synthase</shortName>
    </alternativeName>
</protein>
<keyword evidence="4 10" id="KW-0812">Transmembrane</keyword>
<evidence type="ECO:0000256" key="8">
    <source>
        <dbReference type="ARBA" id="ARBA00023209"/>
    </source>
</evidence>
<dbReference type="SMART" id="SM01207">
    <property type="entry name" value="G3P_acyltransf"/>
    <property type="match status" value="1"/>
</dbReference>
<evidence type="ECO:0000256" key="5">
    <source>
        <dbReference type="ARBA" id="ARBA00022989"/>
    </source>
</evidence>
<keyword evidence="7 10" id="KW-0472">Membrane</keyword>
<dbReference type="HAMAP" id="MF_01043">
    <property type="entry name" value="PlsY"/>
    <property type="match status" value="1"/>
</dbReference>
<evidence type="ECO:0000256" key="7">
    <source>
        <dbReference type="ARBA" id="ARBA00023136"/>
    </source>
</evidence>
<evidence type="ECO:0000256" key="2">
    <source>
        <dbReference type="ARBA" id="ARBA00022516"/>
    </source>
</evidence>
<dbReference type="EMBL" id="CP072643">
    <property type="protein sequence ID" value="QUV95312.1"/>
    <property type="molecule type" value="Genomic_DNA"/>
</dbReference>
<keyword evidence="5 10" id="KW-1133">Transmembrane helix</keyword>
<keyword evidence="2 10" id="KW-0444">Lipid biosynthesis</keyword>
<comment type="subunit">
    <text evidence="10">Probably interacts with PlsX.</text>
</comment>
<comment type="pathway">
    <text evidence="10">Lipid metabolism; phospholipid metabolism.</text>
</comment>
<evidence type="ECO:0000256" key="9">
    <source>
        <dbReference type="ARBA" id="ARBA00023264"/>
    </source>
</evidence>
<dbReference type="PANTHER" id="PTHR30309">
    <property type="entry name" value="INNER MEMBRANE PROTEIN YGIH"/>
    <property type="match status" value="1"/>
</dbReference>
<dbReference type="PANTHER" id="PTHR30309:SF0">
    <property type="entry name" value="GLYCEROL-3-PHOSPHATE ACYLTRANSFERASE-RELATED"/>
    <property type="match status" value="1"/>
</dbReference>
<comment type="function">
    <text evidence="10">Catalyzes the transfer of an acyl group from acyl-phosphate (acyl-PO(4)) to glycerol-3-phosphate (G3P) to form lysophosphatidic acid (LPA). This enzyme utilizes acyl-phosphate as fatty acyl donor, but not acyl-CoA or acyl-ACP.</text>
</comment>
<comment type="subcellular location">
    <subcellularLocation>
        <location evidence="10">Cell membrane</location>
        <topology evidence="10">Multi-pass membrane protein</topology>
    </subcellularLocation>
</comment>
<evidence type="ECO:0000256" key="3">
    <source>
        <dbReference type="ARBA" id="ARBA00022679"/>
    </source>
</evidence>
<keyword evidence="8 10" id="KW-0594">Phospholipid biosynthesis</keyword>
<keyword evidence="11" id="KW-0012">Acyltransferase</keyword>
<proteinExistence type="inferred from homology"/>
<dbReference type="RefSeq" id="WP_211423545.1">
    <property type="nucleotide sequence ID" value="NZ_CP072643.1"/>
</dbReference>
<dbReference type="NCBIfam" id="TIGR00023">
    <property type="entry name" value="glycerol-3-phosphate 1-O-acyltransferase PlsY"/>
    <property type="match status" value="1"/>
</dbReference>
<feature type="transmembrane region" description="Helical" evidence="10">
    <location>
        <begin position="120"/>
        <end position="142"/>
    </location>
</feature>
<evidence type="ECO:0000256" key="4">
    <source>
        <dbReference type="ARBA" id="ARBA00022692"/>
    </source>
</evidence>
<evidence type="ECO:0000313" key="12">
    <source>
        <dbReference type="Proteomes" id="UP000677668"/>
    </source>
</evidence>
<dbReference type="Proteomes" id="UP000677668">
    <property type="component" value="Chromosome 2"/>
</dbReference>
<organism evidence="11 12">
    <name type="scientific">Chloracidobacterium sp. N</name>
    <dbReference type="NCBI Taxonomy" id="2821540"/>
    <lineage>
        <taxon>Bacteria</taxon>
        <taxon>Pseudomonadati</taxon>
        <taxon>Acidobacteriota</taxon>
        <taxon>Terriglobia</taxon>
        <taxon>Terriglobales</taxon>
        <taxon>Acidobacteriaceae</taxon>
        <taxon>Chloracidobacterium</taxon>
        <taxon>Chloracidobacterium aggregatum</taxon>
    </lineage>
</organism>